<dbReference type="AlphaFoldDB" id="A0A6N7Q5G7"/>
<dbReference type="PANTHER" id="PTHR36510:SF1">
    <property type="entry name" value="GLUTAMATE--CYSTEINE LIGASE 2-RELATED"/>
    <property type="match status" value="1"/>
</dbReference>
<dbReference type="Proteomes" id="UP000440224">
    <property type="component" value="Unassembled WGS sequence"/>
</dbReference>
<keyword evidence="3 4" id="KW-0067">ATP-binding</keyword>
<dbReference type="GO" id="GO:0004357">
    <property type="term" value="F:glutamate-cysteine ligase activity"/>
    <property type="evidence" value="ECO:0007669"/>
    <property type="project" value="UniProtKB-EC"/>
</dbReference>
<dbReference type="GO" id="GO:0042398">
    <property type="term" value="P:modified amino acid biosynthetic process"/>
    <property type="evidence" value="ECO:0007669"/>
    <property type="project" value="InterPro"/>
</dbReference>
<dbReference type="InterPro" id="IPR011793">
    <property type="entry name" value="YbdK"/>
</dbReference>
<dbReference type="HAMAP" id="MF_01609">
    <property type="entry name" value="Glu_cys_ligase_2"/>
    <property type="match status" value="1"/>
</dbReference>
<protein>
    <recommendedName>
        <fullName evidence="4">Putative glutamate--cysteine ligase 2</fullName>
        <ecNumber evidence="4">6.3.2.2</ecNumber>
    </recommendedName>
    <alternativeName>
        <fullName evidence="4">Gamma-glutamylcysteine synthetase 2</fullName>
        <shortName evidence="4">GCS 2</shortName>
        <shortName evidence="4">Gamma-GCS 2</shortName>
    </alternativeName>
</protein>
<accession>A0A6N7Q5G7</accession>
<name>A0A6N7Q5G7_9BACT</name>
<dbReference type="EC" id="6.3.2.2" evidence="4"/>
<evidence type="ECO:0000256" key="4">
    <source>
        <dbReference type="HAMAP-Rule" id="MF_01609"/>
    </source>
</evidence>
<evidence type="ECO:0000313" key="5">
    <source>
        <dbReference type="EMBL" id="MRG97524.1"/>
    </source>
</evidence>
<organism evidence="5 6">
    <name type="scientific">Polyangium spumosum</name>
    <dbReference type="NCBI Taxonomy" id="889282"/>
    <lineage>
        <taxon>Bacteria</taxon>
        <taxon>Pseudomonadati</taxon>
        <taxon>Myxococcota</taxon>
        <taxon>Polyangia</taxon>
        <taxon>Polyangiales</taxon>
        <taxon>Polyangiaceae</taxon>
        <taxon>Polyangium</taxon>
    </lineage>
</organism>
<dbReference type="SUPFAM" id="SSF55931">
    <property type="entry name" value="Glutamine synthetase/guanido kinase"/>
    <property type="match status" value="1"/>
</dbReference>
<comment type="similarity">
    <text evidence="4">Belongs to the glutamate--cysteine ligase type 2 family. YbdK subfamily.</text>
</comment>
<keyword evidence="6" id="KW-1185">Reference proteome</keyword>
<dbReference type="InterPro" id="IPR006336">
    <property type="entry name" value="GCS2"/>
</dbReference>
<keyword evidence="1 4" id="KW-0436">Ligase</keyword>
<dbReference type="InterPro" id="IPR014746">
    <property type="entry name" value="Gln_synth/guanido_kin_cat_dom"/>
</dbReference>
<dbReference type="GO" id="GO:0005524">
    <property type="term" value="F:ATP binding"/>
    <property type="evidence" value="ECO:0007669"/>
    <property type="project" value="UniProtKB-KW"/>
</dbReference>
<evidence type="ECO:0000313" key="6">
    <source>
        <dbReference type="Proteomes" id="UP000440224"/>
    </source>
</evidence>
<evidence type="ECO:0000256" key="1">
    <source>
        <dbReference type="ARBA" id="ARBA00022598"/>
    </source>
</evidence>
<proteinExistence type="inferred from homology"/>
<dbReference type="EMBL" id="WJIE01000018">
    <property type="protein sequence ID" value="MRG97524.1"/>
    <property type="molecule type" value="Genomic_DNA"/>
</dbReference>
<dbReference type="Gene3D" id="3.30.590.20">
    <property type="match status" value="1"/>
</dbReference>
<comment type="catalytic activity">
    <reaction evidence="4">
        <text>L-cysteine + L-glutamate + ATP = gamma-L-glutamyl-L-cysteine + ADP + phosphate + H(+)</text>
        <dbReference type="Rhea" id="RHEA:13285"/>
        <dbReference type="ChEBI" id="CHEBI:15378"/>
        <dbReference type="ChEBI" id="CHEBI:29985"/>
        <dbReference type="ChEBI" id="CHEBI:30616"/>
        <dbReference type="ChEBI" id="CHEBI:35235"/>
        <dbReference type="ChEBI" id="CHEBI:43474"/>
        <dbReference type="ChEBI" id="CHEBI:58173"/>
        <dbReference type="ChEBI" id="CHEBI:456216"/>
        <dbReference type="EC" id="6.3.2.2"/>
    </reaction>
</comment>
<dbReference type="Pfam" id="PF04107">
    <property type="entry name" value="GCS2"/>
    <property type="match status" value="1"/>
</dbReference>
<dbReference type="InterPro" id="IPR050141">
    <property type="entry name" value="GCL_type2/YbdK_subfam"/>
</dbReference>
<dbReference type="OrthoDB" id="9769628at2"/>
<comment type="caution">
    <text evidence="5">The sequence shown here is derived from an EMBL/GenBank/DDBJ whole genome shotgun (WGS) entry which is preliminary data.</text>
</comment>
<evidence type="ECO:0000256" key="2">
    <source>
        <dbReference type="ARBA" id="ARBA00022741"/>
    </source>
</evidence>
<reference evidence="5 6" key="1">
    <citation type="submission" date="2019-10" db="EMBL/GenBank/DDBJ databases">
        <title>A soil myxobacterium in the family Polyangiaceae.</title>
        <authorList>
            <person name="Li Y."/>
            <person name="Wang J."/>
        </authorList>
    </citation>
    <scope>NUCLEOTIDE SEQUENCE [LARGE SCALE GENOMIC DNA]</scope>
    <source>
        <strain evidence="5 6">DSM 14734</strain>
    </source>
</reference>
<dbReference type="RefSeq" id="WP_153824307.1">
    <property type="nucleotide sequence ID" value="NZ_WJIE01000018.1"/>
</dbReference>
<dbReference type="NCBIfam" id="TIGR02050">
    <property type="entry name" value="gshA_cyan_rel"/>
    <property type="match status" value="1"/>
</dbReference>
<dbReference type="PANTHER" id="PTHR36510">
    <property type="entry name" value="GLUTAMATE--CYSTEINE LIGASE 2-RELATED"/>
    <property type="match status" value="1"/>
</dbReference>
<comment type="function">
    <text evidence="4">ATP-dependent carboxylate-amine ligase which exhibits weak glutamate--cysteine ligase activity.</text>
</comment>
<keyword evidence="2 4" id="KW-0547">Nucleotide-binding</keyword>
<evidence type="ECO:0000256" key="3">
    <source>
        <dbReference type="ARBA" id="ARBA00022840"/>
    </source>
</evidence>
<sequence length="380" mass="41741">MMIRDFQPSPPTVGLELEWQLVHHETLDLHDGILPLLELLPLDPLVKPEAIEPCVEVVTAPMASTALLRGALVEKVSRVQEAAARLGVTLVGAGTHPFCERLVSVTPLPRYLVMQRRNGYLANTQIAYALQVHVGMPSGEVAIRVMGLVSSVLPVLLALSASSPAHHGRETSFASFRRCLLAPTRTSGSAPAFDDWAAFLHFVDVSERAGMFESYRDIHWDLRPRPDLGTLEVRIMDAQPTVEDALSLGALVHSLLVLVIEDRAPDPRLPRRVPWWIEKENCYRASRDGLEAELVIDAEGHSRPLRGIAEDLFALVSPEARALGEQADLARAEGLLARGSSSMRQIELFRRTGSMKAVTRALADELVEELARANVVPRVA</sequence>
<gene>
    <name evidence="5" type="ORF">GF068_37185</name>
</gene>